<keyword evidence="2" id="KW-1185">Reference proteome</keyword>
<sequence>MAPLDEANLTAASHLAFIRIILAYYGQSPEHLRFLIGDNCVADGDDDQHPIGWLRSHRFNLATKRYWEEHEPMAAFVAVLRTLKNRAELRRHTPLTSLWSKATRWSSTFTMLESYVIIRGAIQRVDAVDDLVPKPAVHRRLVALVETLETCNSVCKELQEDTMSMSAVRVLLDRMTEIYPVSQEYLLPDFHIVHSPAFESISWIMTTEAVPTPLSLNANLESSLPWRQSCFKP</sequence>
<evidence type="ECO:0000313" key="1">
    <source>
        <dbReference type="EMBL" id="KAE9355002.1"/>
    </source>
</evidence>
<dbReference type="EMBL" id="QXFT01000103">
    <property type="protein sequence ID" value="KAE9355002.1"/>
    <property type="molecule type" value="Genomic_DNA"/>
</dbReference>
<comment type="caution">
    <text evidence="1">The sequence shown here is derived from an EMBL/GenBank/DDBJ whole genome shotgun (WGS) entry which is preliminary data.</text>
</comment>
<organism evidence="1 2">
    <name type="scientific">Phytophthora rubi</name>
    <dbReference type="NCBI Taxonomy" id="129364"/>
    <lineage>
        <taxon>Eukaryota</taxon>
        <taxon>Sar</taxon>
        <taxon>Stramenopiles</taxon>
        <taxon>Oomycota</taxon>
        <taxon>Peronosporomycetes</taxon>
        <taxon>Peronosporales</taxon>
        <taxon>Peronosporaceae</taxon>
        <taxon>Phytophthora</taxon>
    </lineage>
</organism>
<gene>
    <name evidence="1" type="ORF">PR003_g3058</name>
</gene>
<reference evidence="1 2" key="1">
    <citation type="submission" date="2018-08" db="EMBL/GenBank/DDBJ databases">
        <title>Genomic investigation of the strawberry pathogen Phytophthora fragariae indicates pathogenicity is determined by transcriptional variation in three key races.</title>
        <authorList>
            <person name="Adams T.M."/>
            <person name="Armitage A.D."/>
            <person name="Sobczyk M.K."/>
            <person name="Bates H.J."/>
            <person name="Dunwell J.M."/>
            <person name="Nellist C.F."/>
            <person name="Harrison R.J."/>
        </authorList>
    </citation>
    <scope>NUCLEOTIDE SEQUENCE [LARGE SCALE GENOMIC DNA]</scope>
    <source>
        <strain evidence="1 2">SCRP333</strain>
    </source>
</reference>
<evidence type="ECO:0000313" key="2">
    <source>
        <dbReference type="Proteomes" id="UP000434957"/>
    </source>
</evidence>
<protein>
    <submittedName>
        <fullName evidence="1">Uncharacterized protein</fullName>
    </submittedName>
</protein>
<accession>A0A6A4FWJ4</accession>
<dbReference type="Proteomes" id="UP000434957">
    <property type="component" value="Unassembled WGS sequence"/>
</dbReference>
<name>A0A6A4FWJ4_9STRA</name>
<dbReference type="PANTHER" id="PTHR40866">
    <property type="entry name" value="BED-TYPE DOMAIN-CONTAINING PROTEIN"/>
    <property type="match status" value="1"/>
</dbReference>
<dbReference type="AlphaFoldDB" id="A0A6A4FWJ4"/>
<dbReference type="PANTHER" id="PTHR40866:SF1">
    <property type="entry name" value="BED-TYPE DOMAIN-CONTAINING PROTEIN"/>
    <property type="match status" value="1"/>
</dbReference>
<proteinExistence type="predicted"/>